<dbReference type="Pfam" id="PF17131">
    <property type="entry name" value="LolA_like"/>
    <property type="match status" value="1"/>
</dbReference>
<accession>A0A1G7EGN5</accession>
<dbReference type="CDD" id="cd16329">
    <property type="entry name" value="LolA_like"/>
    <property type="match status" value="1"/>
</dbReference>
<dbReference type="STRING" id="57664.SAMN05661003_12020"/>
<dbReference type="Proteomes" id="UP000243205">
    <property type="component" value="Unassembled WGS sequence"/>
</dbReference>
<dbReference type="InterPro" id="IPR033399">
    <property type="entry name" value="TP_0789-like"/>
</dbReference>
<gene>
    <name evidence="3" type="ORF">SAMN05661003_12020</name>
</gene>
<keyword evidence="4" id="KW-1185">Reference proteome</keyword>
<organism evidence="3 4">
    <name type="scientific">Desulfuromonas thiophila</name>
    <dbReference type="NCBI Taxonomy" id="57664"/>
    <lineage>
        <taxon>Bacteria</taxon>
        <taxon>Pseudomonadati</taxon>
        <taxon>Thermodesulfobacteriota</taxon>
        <taxon>Desulfuromonadia</taxon>
        <taxon>Desulfuromonadales</taxon>
        <taxon>Desulfuromonadaceae</taxon>
        <taxon>Desulfuromonas</taxon>
    </lineage>
</organism>
<feature type="chain" id="PRO_5017248058" description="Uncharacterized protein TP-0789 domain-containing protein" evidence="1">
    <location>
        <begin position="22"/>
        <end position="259"/>
    </location>
</feature>
<keyword evidence="1" id="KW-0732">Signal</keyword>
<protein>
    <recommendedName>
        <fullName evidence="2">Uncharacterized protein TP-0789 domain-containing protein</fullName>
    </recommendedName>
</protein>
<evidence type="ECO:0000259" key="2">
    <source>
        <dbReference type="Pfam" id="PF17131"/>
    </source>
</evidence>
<evidence type="ECO:0000313" key="3">
    <source>
        <dbReference type="EMBL" id="SDE62767.1"/>
    </source>
</evidence>
<dbReference type="AlphaFoldDB" id="A0A1G7EGN5"/>
<dbReference type="RefSeq" id="WP_245691514.1">
    <property type="nucleotide sequence ID" value="NZ_FNAQ01000020.1"/>
</dbReference>
<feature type="signal peptide" evidence="1">
    <location>
        <begin position="1"/>
        <end position="21"/>
    </location>
</feature>
<evidence type="ECO:0000313" key="4">
    <source>
        <dbReference type="Proteomes" id="UP000243205"/>
    </source>
</evidence>
<proteinExistence type="predicted"/>
<sequence length="259" mass="29944">MHPRFWCVVVLLLLVPAPLLALDAQEIVERANQAAYYAGADGRARVEMTIRDASGLERQRRFTLLRRNEADGRQRFYAYFEAPADVNKMAYLVWKNPAAEDDRWLWLPALNLVKRIAPGDKRTSFVGSDFLYEDVSGRSTREDTHVLLEETDSHYVIESRPKNPASVEFGRFVTRIDKQTFLPLKADYYDSSDRLYRQVEALQVETIQGFATVTHAVARDLLRDSSTENRFSGVAYDLGLNERIFTERFLRRPPREVLH</sequence>
<name>A0A1G7EGN5_9BACT</name>
<dbReference type="Gene3D" id="2.50.20.10">
    <property type="entry name" value="Lipoprotein localisation LolA/LolB/LppX"/>
    <property type="match status" value="1"/>
</dbReference>
<dbReference type="EMBL" id="FNAQ01000020">
    <property type="protein sequence ID" value="SDE62767.1"/>
    <property type="molecule type" value="Genomic_DNA"/>
</dbReference>
<reference evidence="4" key="1">
    <citation type="submission" date="2016-10" db="EMBL/GenBank/DDBJ databases">
        <authorList>
            <person name="Varghese N."/>
            <person name="Submissions S."/>
        </authorList>
    </citation>
    <scope>NUCLEOTIDE SEQUENCE [LARGE SCALE GENOMIC DNA]</scope>
    <source>
        <strain evidence="4">DSM 8987</strain>
    </source>
</reference>
<evidence type="ECO:0000256" key="1">
    <source>
        <dbReference type="SAM" id="SignalP"/>
    </source>
</evidence>
<feature type="domain" description="Uncharacterized protein TP-0789" evidence="2">
    <location>
        <begin position="73"/>
        <end position="252"/>
    </location>
</feature>